<protein>
    <submittedName>
        <fullName evidence="1">Uncharacterized protein</fullName>
    </submittedName>
</protein>
<keyword evidence="2" id="KW-1185">Reference proteome</keyword>
<sequence length="478" mass="52701">MALTAEFRAEIDKIFENILVLQQVLEKVDLPSIEALRDLDHDLSSLSNTVTLLSYNVQLGNKNHEDRDWWNVERLEELLKNSNLCLLQFISTLLSGLRPDTESLNDQLPQNLVGEVRHLRMRIAVGTTALSAPVMVSAVESLRPSLGPSFEHLGFRALDDCADELRYIGQYLKGDGRVSSTGPPSPDTPSLHQQRLELARIIEGLSSTLLNARLPSTSDKKQPLIRRRTTRGSARYKTLERTASESDWSSSGMMTPSTDTITPRAGASSKAALSLSTLISQDDDPDVLGLANSMMGLSPFEPQADDAVMVACHSTHHHSPNDGLPAYSQLDPVALQTLSAERVAAHERNTYIDTDALGQRTPDLLATYSTARDLLDLGRGQQALPLLQSLHSSIINLNVKWPLPPILQRLPRRPQVLLDMSRAYLLCVPRQTSDAIALLVAIYKMRDAGMGEKYAAAHSLAQVYWETGDIDNARKFSG</sequence>
<accession>A0A6A5Y0Y4</accession>
<dbReference type="AlphaFoldDB" id="A0A6A5Y0Y4"/>
<dbReference type="Proteomes" id="UP000799778">
    <property type="component" value="Unassembled WGS sequence"/>
</dbReference>
<organism evidence="1 2">
    <name type="scientific">Aaosphaeria arxii CBS 175.79</name>
    <dbReference type="NCBI Taxonomy" id="1450172"/>
    <lineage>
        <taxon>Eukaryota</taxon>
        <taxon>Fungi</taxon>
        <taxon>Dikarya</taxon>
        <taxon>Ascomycota</taxon>
        <taxon>Pezizomycotina</taxon>
        <taxon>Dothideomycetes</taxon>
        <taxon>Pleosporomycetidae</taxon>
        <taxon>Pleosporales</taxon>
        <taxon>Pleosporales incertae sedis</taxon>
        <taxon>Aaosphaeria</taxon>
    </lineage>
</organism>
<dbReference type="RefSeq" id="XP_033387471.1">
    <property type="nucleotide sequence ID" value="XM_033525729.1"/>
</dbReference>
<dbReference type="EMBL" id="ML978067">
    <property type="protein sequence ID" value="KAF2019132.1"/>
    <property type="molecule type" value="Genomic_DNA"/>
</dbReference>
<name>A0A6A5Y0Y4_9PLEO</name>
<gene>
    <name evidence="1" type="ORF">BU24DRAFT_405842</name>
</gene>
<dbReference type="GeneID" id="54283126"/>
<dbReference type="OrthoDB" id="3800186at2759"/>
<evidence type="ECO:0000313" key="2">
    <source>
        <dbReference type="Proteomes" id="UP000799778"/>
    </source>
</evidence>
<evidence type="ECO:0000313" key="1">
    <source>
        <dbReference type="EMBL" id="KAF2019132.1"/>
    </source>
</evidence>
<proteinExistence type="predicted"/>
<reference evidence="1" key="1">
    <citation type="journal article" date="2020" name="Stud. Mycol.">
        <title>101 Dothideomycetes genomes: a test case for predicting lifestyles and emergence of pathogens.</title>
        <authorList>
            <person name="Haridas S."/>
            <person name="Albert R."/>
            <person name="Binder M."/>
            <person name="Bloem J."/>
            <person name="Labutti K."/>
            <person name="Salamov A."/>
            <person name="Andreopoulos B."/>
            <person name="Baker S."/>
            <person name="Barry K."/>
            <person name="Bills G."/>
            <person name="Bluhm B."/>
            <person name="Cannon C."/>
            <person name="Castanera R."/>
            <person name="Culley D."/>
            <person name="Daum C."/>
            <person name="Ezra D."/>
            <person name="Gonzalez J."/>
            <person name="Henrissat B."/>
            <person name="Kuo A."/>
            <person name="Liang C."/>
            <person name="Lipzen A."/>
            <person name="Lutzoni F."/>
            <person name="Magnuson J."/>
            <person name="Mondo S."/>
            <person name="Nolan M."/>
            <person name="Ohm R."/>
            <person name="Pangilinan J."/>
            <person name="Park H.-J."/>
            <person name="Ramirez L."/>
            <person name="Alfaro M."/>
            <person name="Sun H."/>
            <person name="Tritt A."/>
            <person name="Yoshinaga Y."/>
            <person name="Zwiers L.-H."/>
            <person name="Turgeon B."/>
            <person name="Goodwin S."/>
            <person name="Spatafora J."/>
            <person name="Crous P."/>
            <person name="Grigoriev I."/>
        </authorList>
    </citation>
    <scope>NUCLEOTIDE SEQUENCE</scope>
    <source>
        <strain evidence="1">CBS 175.79</strain>
    </source>
</reference>